<evidence type="ECO:0000313" key="3">
    <source>
        <dbReference type="Proteomes" id="UP000317155"/>
    </source>
</evidence>
<organism evidence="2 3">
    <name type="scientific">Trichloromonas acetexigens</name>
    <dbReference type="NCBI Taxonomy" id="38815"/>
    <lineage>
        <taxon>Bacteria</taxon>
        <taxon>Pseudomonadati</taxon>
        <taxon>Thermodesulfobacteriota</taxon>
        <taxon>Desulfuromonadia</taxon>
        <taxon>Desulfuromonadales</taxon>
        <taxon>Trichloromonadaceae</taxon>
        <taxon>Trichloromonas</taxon>
    </lineage>
</organism>
<dbReference type="Pfam" id="PF11067">
    <property type="entry name" value="DUF2868"/>
    <property type="match status" value="1"/>
</dbReference>
<protein>
    <submittedName>
        <fullName evidence="2">DUF2868 domain-containing protein</fullName>
    </submittedName>
</protein>
<keyword evidence="3" id="KW-1185">Reference proteome</keyword>
<proteinExistence type="predicted"/>
<keyword evidence="1" id="KW-0472">Membrane</keyword>
<gene>
    <name evidence="2" type="ORF">FL622_15665</name>
</gene>
<dbReference type="OrthoDB" id="5417513at2"/>
<name>A0A550J5S7_9BACT</name>
<dbReference type="InterPro" id="IPR021296">
    <property type="entry name" value="DUF2868"/>
</dbReference>
<feature type="transmembrane region" description="Helical" evidence="1">
    <location>
        <begin position="192"/>
        <end position="214"/>
    </location>
</feature>
<accession>A0A550J5S7</accession>
<keyword evidence="1" id="KW-0812">Transmembrane</keyword>
<dbReference type="AlphaFoldDB" id="A0A550J5S7"/>
<feature type="transmembrane region" description="Helical" evidence="1">
    <location>
        <begin position="117"/>
        <end position="138"/>
    </location>
</feature>
<sequence length="508" mass="55526">MAKQKQEDWDLAALADLEYFLGRDAEADEEDLAVRDRELYRGRLQQSPPLPRRVLLRRWLELRRDAALARGEGGLPGAAVAALVRLLPLLLFGGALISGAGLAWGVLSYAGARPINLFVALLLLVLLPFLLALASAFLPLARRLTGGDVSGPVVTALTGALFTRLGRFLAGKGQGASVWGSLRARGSLHAGILSRLIFAWMQLAGLGFALGLWLTVLLRGWVADLAFSWQTTAQVSAEQVYRLATWIAWPWSALAEPPRSHPTLAQVEGSRVFLKEGLEHLANADLQAWWYFLLWAILVYAFLPRLLLLAVALFGSARAKGRLAFTDARCEALLRRMRQGQMRIGKENTPVGGPAPLADYVETSPEPELFRLRVLIPEELLAEGRAEAWRAALAEQFCGEVTGIEAVRLDEEEDAAVLAALAAEPTEISPVLVLEGWQPCITATLEYLKALRRALGKERLLTLVLVGRDGGEGARMPTPAQEFAIWRGRLATLGDGALLVRNWRSAHD</sequence>
<evidence type="ECO:0000256" key="1">
    <source>
        <dbReference type="SAM" id="Phobius"/>
    </source>
</evidence>
<dbReference type="RefSeq" id="WP_092054766.1">
    <property type="nucleotide sequence ID" value="NZ_FOJJ01000008.1"/>
</dbReference>
<reference evidence="2 3" key="1">
    <citation type="submission" date="2019-07" db="EMBL/GenBank/DDBJ databases">
        <title>Insights of Desulfuromonas acetexigens electromicrobiology.</title>
        <authorList>
            <person name="Katuri K."/>
            <person name="Sapireddy V."/>
            <person name="Shaw D.R."/>
            <person name="Saikaly P."/>
        </authorList>
    </citation>
    <scope>NUCLEOTIDE SEQUENCE [LARGE SCALE GENOMIC DNA]</scope>
    <source>
        <strain evidence="2 3">2873</strain>
    </source>
</reference>
<keyword evidence="1" id="KW-1133">Transmembrane helix</keyword>
<feature type="transmembrane region" description="Helical" evidence="1">
    <location>
        <begin position="89"/>
        <end position="111"/>
    </location>
</feature>
<feature type="transmembrane region" description="Helical" evidence="1">
    <location>
        <begin position="288"/>
        <end position="314"/>
    </location>
</feature>
<dbReference type="EMBL" id="VJVV01000016">
    <property type="protein sequence ID" value="TRO78557.1"/>
    <property type="molecule type" value="Genomic_DNA"/>
</dbReference>
<dbReference type="Proteomes" id="UP000317155">
    <property type="component" value="Unassembled WGS sequence"/>
</dbReference>
<evidence type="ECO:0000313" key="2">
    <source>
        <dbReference type="EMBL" id="TRO78557.1"/>
    </source>
</evidence>
<comment type="caution">
    <text evidence="2">The sequence shown here is derived from an EMBL/GenBank/DDBJ whole genome shotgun (WGS) entry which is preliminary data.</text>
</comment>